<name>A0A072PTL9_9EURO</name>
<dbReference type="GeneID" id="25276373"/>
<keyword evidence="3" id="KW-1185">Reference proteome</keyword>
<protein>
    <submittedName>
        <fullName evidence="2">Uncharacterized protein</fullName>
    </submittedName>
</protein>
<gene>
    <name evidence="2" type="ORF">A1O9_01427</name>
</gene>
<proteinExistence type="predicted"/>
<accession>A0A072PTL9</accession>
<evidence type="ECO:0000256" key="1">
    <source>
        <dbReference type="SAM" id="MobiDB-lite"/>
    </source>
</evidence>
<feature type="region of interest" description="Disordered" evidence="1">
    <location>
        <begin position="1"/>
        <end position="21"/>
    </location>
</feature>
<organism evidence="2 3">
    <name type="scientific">Exophiala aquamarina CBS 119918</name>
    <dbReference type="NCBI Taxonomy" id="1182545"/>
    <lineage>
        <taxon>Eukaryota</taxon>
        <taxon>Fungi</taxon>
        <taxon>Dikarya</taxon>
        <taxon>Ascomycota</taxon>
        <taxon>Pezizomycotina</taxon>
        <taxon>Eurotiomycetes</taxon>
        <taxon>Chaetothyriomycetidae</taxon>
        <taxon>Chaetothyriales</taxon>
        <taxon>Herpotrichiellaceae</taxon>
        <taxon>Exophiala</taxon>
    </lineage>
</organism>
<dbReference type="Proteomes" id="UP000027920">
    <property type="component" value="Unassembled WGS sequence"/>
</dbReference>
<dbReference type="VEuPathDB" id="FungiDB:A1O9_01427"/>
<reference evidence="2 3" key="1">
    <citation type="submission" date="2013-03" db="EMBL/GenBank/DDBJ databases">
        <title>The Genome Sequence of Exophiala aquamarina CBS 119918.</title>
        <authorList>
            <consortium name="The Broad Institute Genomics Platform"/>
            <person name="Cuomo C."/>
            <person name="de Hoog S."/>
            <person name="Gorbushina A."/>
            <person name="Walker B."/>
            <person name="Young S.K."/>
            <person name="Zeng Q."/>
            <person name="Gargeya S."/>
            <person name="Fitzgerald M."/>
            <person name="Haas B."/>
            <person name="Abouelleil A."/>
            <person name="Allen A.W."/>
            <person name="Alvarado L."/>
            <person name="Arachchi H.M."/>
            <person name="Berlin A.M."/>
            <person name="Chapman S.B."/>
            <person name="Gainer-Dewar J."/>
            <person name="Goldberg J."/>
            <person name="Griggs A."/>
            <person name="Gujja S."/>
            <person name="Hansen M."/>
            <person name="Howarth C."/>
            <person name="Imamovic A."/>
            <person name="Ireland A."/>
            <person name="Larimer J."/>
            <person name="McCowan C."/>
            <person name="Murphy C."/>
            <person name="Pearson M."/>
            <person name="Poon T.W."/>
            <person name="Priest M."/>
            <person name="Roberts A."/>
            <person name="Saif S."/>
            <person name="Shea T."/>
            <person name="Sisk P."/>
            <person name="Sykes S."/>
            <person name="Wortman J."/>
            <person name="Nusbaum C."/>
            <person name="Birren B."/>
        </authorList>
    </citation>
    <scope>NUCLEOTIDE SEQUENCE [LARGE SCALE GENOMIC DNA]</scope>
    <source>
        <strain evidence="2 3">CBS 119918</strain>
    </source>
</reference>
<sequence length="149" mass="16400">MSQHADKREQSFLTKGQDALTRHGSRDCAKEACKGLFGMPPVCVIDSTFKRTPTRLRLQSVTNELRQLREALNAQATEAASKTASTPSASDSTSSVALRDKSRVGQQRALPSSDPFGLNQDESCLLRLKEAQLEGCSFDQNDIRNLFLL</sequence>
<comment type="caution">
    <text evidence="2">The sequence shown here is derived from an EMBL/GenBank/DDBJ whole genome shotgun (WGS) entry which is preliminary data.</text>
</comment>
<dbReference type="RefSeq" id="XP_013266039.1">
    <property type="nucleotide sequence ID" value="XM_013410585.1"/>
</dbReference>
<dbReference type="EMBL" id="AMGV01000001">
    <property type="protein sequence ID" value="KEF63449.1"/>
    <property type="molecule type" value="Genomic_DNA"/>
</dbReference>
<dbReference type="AlphaFoldDB" id="A0A072PTL9"/>
<feature type="compositionally biased region" description="Basic and acidic residues" evidence="1">
    <location>
        <begin position="1"/>
        <end position="10"/>
    </location>
</feature>
<evidence type="ECO:0000313" key="3">
    <source>
        <dbReference type="Proteomes" id="UP000027920"/>
    </source>
</evidence>
<evidence type="ECO:0000313" key="2">
    <source>
        <dbReference type="EMBL" id="KEF63449.1"/>
    </source>
</evidence>
<dbReference type="HOGENOM" id="CLU_1749637_0_0_1"/>
<feature type="compositionally biased region" description="Low complexity" evidence="1">
    <location>
        <begin position="74"/>
        <end position="97"/>
    </location>
</feature>
<feature type="region of interest" description="Disordered" evidence="1">
    <location>
        <begin position="73"/>
        <end position="115"/>
    </location>
</feature>